<dbReference type="InterPro" id="IPR000531">
    <property type="entry name" value="Beta-barrel_TonB"/>
</dbReference>
<reference evidence="15 16" key="1">
    <citation type="submission" date="2019-06" db="EMBL/GenBank/DDBJ databases">
        <title>Flavobacteriaceae Paucihalobacterium erythroidium CWB-1, complete genome.</title>
        <authorList>
            <person name="Wu S."/>
        </authorList>
    </citation>
    <scope>NUCLEOTIDE SEQUENCE [LARGE SCALE GENOMIC DNA]</scope>
    <source>
        <strain evidence="15 16">CWB-1</strain>
    </source>
</reference>
<evidence type="ECO:0000313" key="15">
    <source>
        <dbReference type="EMBL" id="TPV32033.1"/>
    </source>
</evidence>
<dbReference type="Pfam" id="PF07715">
    <property type="entry name" value="Plug"/>
    <property type="match status" value="1"/>
</dbReference>
<evidence type="ECO:0000256" key="10">
    <source>
        <dbReference type="PROSITE-ProRule" id="PRU01360"/>
    </source>
</evidence>
<dbReference type="InterPro" id="IPR010917">
    <property type="entry name" value="TonB_rcpt_CS"/>
</dbReference>
<dbReference type="GO" id="GO:0015344">
    <property type="term" value="F:siderophore uptake transmembrane transporter activity"/>
    <property type="evidence" value="ECO:0007669"/>
    <property type="project" value="TreeGrafter"/>
</dbReference>
<dbReference type="AlphaFoldDB" id="A0A506PDU6"/>
<evidence type="ECO:0000256" key="12">
    <source>
        <dbReference type="SAM" id="SignalP"/>
    </source>
</evidence>
<dbReference type="InterPro" id="IPR039426">
    <property type="entry name" value="TonB-dep_rcpt-like"/>
</dbReference>
<evidence type="ECO:0000256" key="9">
    <source>
        <dbReference type="ARBA" id="ARBA00023237"/>
    </source>
</evidence>
<evidence type="ECO:0000256" key="5">
    <source>
        <dbReference type="ARBA" id="ARBA00022729"/>
    </source>
</evidence>
<dbReference type="GO" id="GO:0009279">
    <property type="term" value="C:cell outer membrane"/>
    <property type="evidence" value="ECO:0007669"/>
    <property type="project" value="UniProtKB-SubCell"/>
</dbReference>
<protein>
    <submittedName>
        <fullName evidence="15">TonB-dependent receptor</fullName>
    </submittedName>
</protein>
<dbReference type="Pfam" id="PF00593">
    <property type="entry name" value="TonB_dep_Rec_b-barrel"/>
    <property type="match status" value="1"/>
</dbReference>
<accession>A0A506PDU6</accession>
<evidence type="ECO:0000256" key="1">
    <source>
        <dbReference type="ARBA" id="ARBA00004571"/>
    </source>
</evidence>
<evidence type="ECO:0000313" key="16">
    <source>
        <dbReference type="Proteomes" id="UP000317332"/>
    </source>
</evidence>
<evidence type="ECO:0000259" key="14">
    <source>
        <dbReference type="Pfam" id="PF07715"/>
    </source>
</evidence>
<comment type="similarity">
    <text evidence="10 11">Belongs to the TonB-dependent receptor family.</text>
</comment>
<dbReference type="PANTHER" id="PTHR30069">
    <property type="entry name" value="TONB-DEPENDENT OUTER MEMBRANE RECEPTOR"/>
    <property type="match status" value="1"/>
</dbReference>
<dbReference type="PANTHER" id="PTHR30069:SF29">
    <property type="entry name" value="HEMOGLOBIN AND HEMOGLOBIN-HAPTOGLOBIN-BINDING PROTEIN 1-RELATED"/>
    <property type="match status" value="1"/>
</dbReference>
<keyword evidence="6 11" id="KW-0798">TonB box</keyword>
<dbReference type="EMBL" id="VHIQ01000007">
    <property type="protein sequence ID" value="TPV32033.1"/>
    <property type="molecule type" value="Genomic_DNA"/>
</dbReference>
<keyword evidence="5 12" id="KW-0732">Signal</keyword>
<dbReference type="SUPFAM" id="SSF56935">
    <property type="entry name" value="Porins"/>
    <property type="match status" value="1"/>
</dbReference>
<dbReference type="PROSITE" id="PS01156">
    <property type="entry name" value="TONB_DEPENDENT_REC_2"/>
    <property type="match status" value="1"/>
</dbReference>
<dbReference type="OrthoDB" id="9764669at2"/>
<keyword evidence="4 10" id="KW-0812">Transmembrane</keyword>
<name>A0A506PDU6_9FLAO</name>
<keyword evidence="9 10" id="KW-0998">Cell outer membrane</keyword>
<comment type="subcellular location">
    <subcellularLocation>
        <location evidence="1 10">Cell outer membrane</location>
        <topology evidence="1 10">Multi-pass membrane protein</topology>
    </subcellularLocation>
</comment>
<gene>
    <name evidence="15" type="ORF">FJ651_13830</name>
</gene>
<sequence length="808" mass="91517">MFLNPSKTNIFCFIGLFLFVTVQLNAQTLTVTNAATGEPLEMVAIWNEANNLYAITNSKGQADVSSFKNINKIEISSLGFKTVNTNYDELQQKNFVLLMNVSNLNLTEVVLSGTRWRQTNRYLPYKIETISKRDVVLQNPQTAADLLEISGKVFIQKSQQGGGSPMIRGFSTNRLLYTVDGVRMNNAIFRSGNLQNVISLDAFATESTEVLFGPSSVIYGSDAIGGVMSFQTLTPQFSLDEKTLVKGNAVYRYASANNESTGHFHANVGWKRWAFLTSVTSQNYDHLRQGRHGPDDYLKPFFVQRINSEDQVVGQDDKLLQKPSAFSQINVMHKVRFQPNEAWDFQYGFHYSETSPYGRYDRHNRQRDGLPQFAQWDYGPQLWMMNHINITHTRKRQFFDDFTIRLAHQHFEESRINRRLNNDIQNNQYEQVNATSVNLDFKKAISAGSTLFYGAEYIFNDVNSTGKELDIITSNATAALSRYPESLWQSAAVYLSNEIKLNPKTTLQGGLRYNYFKLNADFDPQFLNFPFTEANVSNSAVTGSFGAVYRPTKRWIFKANLGTAFRAPNVDDIGKIFDSEPGAVTVPNPDLKPEYAYNFDLGVAVVVGNFIKLDVTGYYTLLNNAMVRRDFLFNGEDTIIFQDEPSRVQAIQNAANAYVYGLQFGAEFKLPEGFTFSTDLNFQKGEEETDGGIKGPSRHAPPFFGFSRLTYQGDKLNLQLYTQFQGEQSFENLAIEERSKDEIYAKDRNGNNFSPAWYTLNIKALYPLTENLTLTTGLENITDQRYRPFSSGISGAGRNFIMALRANF</sequence>
<proteinExistence type="inferred from homology"/>
<dbReference type="Proteomes" id="UP000317332">
    <property type="component" value="Unassembled WGS sequence"/>
</dbReference>
<evidence type="ECO:0000256" key="4">
    <source>
        <dbReference type="ARBA" id="ARBA00022692"/>
    </source>
</evidence>
<comment type="caution">
    <text evidence="15">The sequence shown here is derived from an EMBL/GenBank/DDBJ whole genome shotgun (WGS) entry which is preliminary data.</text>
</comment>
<evidence type="ECO:0000256" key="2">
    <source>
        <dbReference type="ARBA" id="ARBA00022448"/>
    </source>
</evidence>
<keyword evidence="7 10" id="KW-0472">Membrane</keyword>
<dbReference type="GO" id="GO:0044718">
    <property type="term" value="P:siderophore transmembrane transport"/>
    <property type="evidence" value="ECO:0007669"/>
    <property type="project" value="TreeGrafter"/>
</dbReference>
<evidence type="ECO:0000256" key="3">
    <source>
        <dbReference type="ARBA" id="ARBA00022452"/>
    </source>
</evidence>
<dbReference type="PROSITE" id="PS52016">
    <property type="entry name" value="TONB_DEPENDENT_REC_3"/>
    <property type="match status" value="1"/>
</dbReference>
<keyword evidence="16" id="KW-1185">Reference proteome</keyword>
<feature type="domain" description="TonB-dependent receptor-like beta-barrel" evidence="13">
    <location>
        <begin position="335"/>
        <end position="781"/>
    </location>
</feature>
<keyword evidence="3 10" id="KW-1134">Transmembrane beta strand</keyword>
<dbReference type="Gene3D" id="2.40.170.20">
    <property type="entry name" value="TonB-dependent receptor, beta-barrel domain"/>
    <property type="match status" value="1"/>
</dbReference>
<feature type="domain" description="TonB-dependent receptor plug" evidence="14">
    <location>
        <begin position="121"/>
        <end position="227"/>
    </location>
</feature>
<evidence type="ECO:0000256" key="6">
    <source>
        <dbReference type="ARBA" id="ARBA00023077"/>
    </source>
</evidence>
<evidence type="ECO:0000259" key="13">
    <source>
        <dbReference type="Pfam" id="PF00593"/>
    </source>
</evidence>
<evidence type="ECO:0000256" key="7">
    <source>
        <dbReference type="ARBA" id="ARBA00023136"/>
    </source>
</evidence>
<keyword evidence="2 10" id="KW-0813">Transport</keyword>
<evidence type="ECO:0000256" key="8">
    <source>
        <dbReference type="ARBA" id="ARBA00023170"/>
    </source>
</evidence>
<dbReference type="InterPro" id="IPR012910">
    <property type="entry name" value="Plug_dom"/>
</dbReference>
<dbReference type="Gene3D" id="2.170.130.10">
    <property type="entry name" value="TonB-dependent receptor, plug domain"/>
    <property type="match status" value="1"/>
</dbReference>
<dbReference type="InterPro" id="IPR036942">
    <property type="entry name" value="Beta-barrel_TonB_sf"/>
</dbReference>
<dbReference type="CDD" id="cd01347">
    <property type="entry name" value="ligand_gated_channel"/>
    <property type="match status" value="1"/>
</dbReference>
<dbReference type="InterPro" id="IPR037066">
    <property type="entry name" value="Plug_dom_sf"/>
</dbReference>
<evidence type="ECO:0000256" key="11">
    <source>
        <dbReference type="RuleBase" id="RU003357"/>
    </source>
</evidence>
<organism evidence="15 16">
    <name type="scientific">Paucihalobacter ruber</name>
    <dbReference type="NCBI Taxonomy" id="2567861"/>
    <lineage>
        <taxon>Bacteria</taxon>
        <taxon>Pseudomonadati</taxon>
        <taxon>Bacteroidota</taxon>
        <taxon>Flavobacteriia</taxon>
        <taxon>Flavobacteriales</taxon>
        <taxon>Flavobacteriaceae</taxon>
        <taxon>Paucihalobacter</taxon>
    </lineage>
</organism>
<feature type="chain" id="PRO_5021258713" evidence="12">
    <location>
        <begin position="27"/>
        <end position="808"/>
    </location>
</feature>
<feature type="signal peptide" evidence="12">
    <location>
        <begin position="1"/>
        <end position="26"/>
    </location>
</feature>
<keyword evidence="8 15" id="KW-0675">Receptor</keyword>